<gene>
    <name evidence="11" type="ORF">A4S15_06305</name>
</gene>
<dbReference type="InterPro" id="IPR047112">
    <property type="entry name" value="RecG/Mfd"/>
</dbReference>
<dbReference type="GO" id="GO:0006281">
    <property type="term" value="P:DNA repair"/>
    <property type="evidence" value="ECO:0007669"/>
    <property type="project" value="UniProtKB-KW"/>
</dbReference>
<accession>A0A1W9I094</accession>
<dbReference type="SUPFAM" id="SSF50249">
    <property type="entry name" value="Nucleic acid-binding proteins"/>
    <property type="match status" value="1"/>
</dbReference>
<evidence type="ECO:0000313" key="12">
    <source>
        <dbReference type="Proteomes" id="UP000192872"/>
    </source>
</evidence>
<evidence type="ECO:0000256" key="7">
    <source>
        <dbReference type="ARBA" id="ARBA00023204"/>
    </source>
</evidence>
<name>A0A1W9I094_9HYPH</name>
<evidence type="ECO:0000313" key="11">
    <source>
        <dbReference type="EMBL" id="OQW52997.1"/>
    </source>
</evidence>
<dbReference type="SMART" id="SM00487">
    <property type="entry name" value="DEXDc"/>
    <property type="match status" value="1"/>
</dbReference>
<evidence type="ECO:0000256" key="1">
    <source>
        <dbReference type="ARBA" id="ARBA00022741"/>
    </source>
</evidence>
<evidence type="ECO:0000256" key="6">
    <source>
        <dbReference type="ARBA" id="ARBA00023125"/>
    </source>
</evidence>
<dbReference type="EMBL" id="LWDL01000011">
    <property type="protein sequence ID" value="OQW52997.1"/>
    <property type="molecule type" value="Genomic_DNA"/>
</dbReference>
<keyword evidence="1" id="KW-0547">Nucleotide-binding</keyword>
<dbReference type="InterPro" id="IPR011545">
    <property type="entry name" value="DEAD/DEAH_box_helicase_dom"/>
</dbReference>
<dbReference type="PANTHER" id="PTHR47964:SF1">
    <property type="entry name" value="ATP-DEPENDENT DNA HELICASE HOMOLOG RECG, CHLOROPLASTIC"/>
    <property type="match status" value="1"/>
</dbReference>
<dbReference type="PROSITE" id="PS51192">
    <property type="entry name" value="HELICASE_ATP_BIND_1"/>
    <property type="match status" value="1"/>
</dbReference>
<dbReference type="InterPro" id="IPR033454">
    <property type="entry name" value="RecG_wedge"/>
</dbReference>
<dbReference type="CDD" id="cd04488">
    <property type="entry name" value="RecG_wedge_OBF"/>
    <property type="match status" value="1"/>
</dbReference>
<reference evidence="11 12" key="1">
    <citation type="journal article" date="2017" name="Water Res.">
        <title>Comammox in drinking water systems.</title>
        <authorList>
            <person name="Wang Y."/>
            <person name="Ma L."/>
            <person name="Mao Y."/>
            <person name="Jiang X."/>
            <person name="Xia Y."/>
            <person name="Yu K."/>
            <person name="Li B."/>
            <person name="Zhang T."/>
        </authorList>
    </citation>
    <scope>NUCLEOTIDE SEQUENCE [LARGE SCALE GENOMIC DNA]</scope>
    <source>
        <strain evidence="11">SG_bin8</strain>
    </source>
</reference>
<organism evidence="11 12">
    <name type="scientific">Candidatus Raskinella chloraquaticus</name>
    <dbReference type="NCBI Taxonomy" id="1951219"/>
    <lineage>
        <taxon>Bacteria</taxon>
        <taxon>Pseudomonadati</taxon>
        <taxon>Pseudomonadota</taxon>
        <taxon>Alphaproteobacteria</taxon>
        <taxon>Hyphomicrobiales</taxon>
        <taxon>Phreatobacteraceae</taxon>
        <taxon>Candidatus Raskinella</taxon>
    </lineage>
</organism>
<evidence type="ECO:0000256" key="8">
    <source>
        <dbReference type="ARBA" id="ARBA00049819"/>
    </source>
</evidence>
<dbReference type="Pfam" id="PF19833">
    <property type="entry name" value="RecG_dom3_C"/>
    <property type="match status" value="1"/>
</dbReference>
<evidence type="ECO:0000259" key="9">
    <source>
        <dbReference type="PROSITE" id="PS51192"/>
    </source>
</evidence>
<dbReference type="InterPro" id="IPR014001">
    <property type="entry name" value="Helicase_ATP-bd"/>
</dbReference>
<dbReference type="PROSITE" id="PS51194">
    <property type="entry name" value="HELICASE_CTER"/>
    <property type="match status" value="1"/>
</dbReference>
<keyword evidence="4" id="KW-0347">Helicase</keyword>
<dbReference type="InterPro" id="IPR027417">
    <property type="entry name" value="P-loop_NTPase"/>
</dbReference>
<dbReference type="Gene3D" id="3.40.50.300">
    <property type="entry name" value="P-loop containing nucleotide triphosphate hydrolases"/>
    <property type="match status" value="2"/>
</dbReference>
<dbReference type="GO" id="GO:0016787">
    <property type="term" value="F:hydrolase activity"/>
    <property type="evidence" value="ECO:0007669"/>
    <property type="project" value="UniProtKB-KW"/>
</dbReference>
<protein>
    <recommendedName>
        <fullName evidence="8">Probable DNA 3'-5' helicase RecG</fullName>
    </recommendedName>
</protein>
<keyword evidence="2" id="KW-0227">DNA damage</keyword>
<proteinExistence type="predicted"/>
<dbReference type="Pfam" id="PF17191">
    <property type="entry name" value="RecG_wedge"/>
    <property type="match status" value="1"/>
</dbReference>
<dbReference type="SUPFAM" id="SSF52540">
    <property type="entry name" value="P-loop containing nucleoside triphosphate hydrolases"/>
    <property type="match status" value="2"/>
</dbReference>
<evidence type="ECO:0000256" key="4">
    <source>
        <dbReference type="ARBA" id="ARBA00022806"/>
    </source>
</evidence>
<dbReference type="Gene3D" id="2.40.50.140">
    <property type="entry name" value="Nucleic acid-binding proteins"/>
    <property type="match status" value="1"/>
</dbReference>
<evidence type="ECO:0000256" key="2">
    <source>
        <dbReference type="ARBA" id="ARBA00022763"/>
    </source>
</evidence>
<dbReference type="NCBIfam" id="NF008164">
    <property type="entry name" value="PRK10917.1-2"/>
    <property type="match status" value="1"/>
</dbReference>
<comment type="caution">
    <text evidence="11">The sequence shown here is derived from an EMBL/GenBank/DDBJ whole genome shotgun (WGS) entry which is preliminary data.</text>
</comment>
<evidence type="ECO:0000259" key="10">
    <source>
        <dbReference type="PROSITE" id="PS51194"/>
    </source>
</evidence>
<keyword evidence="3" id="KW-0378">Hydrolase</keyword>
<keyword evidence="7" id="KW-0234">DNA repair</keyword>
<sequence length="715" mass="77032">MAENKFTRGQLPIAAEDPRPAVLDGYFAPLDTLKGFGTKLIAPLKGLIGPENGTPARVVDLLFHLPTSTIDRRLRTTIADAPEGAIVTLIGRIEAHRHAPPGRSRMPHRVVVGDESGELLLVYFGQETGWIERSMPVGSERLISGVIESFDGVKQIVHPAFVVDPQKPGGFSAIEPVYPLKAGVTSRFLHRVVRQAFSVVKELPEWLSPENVAGFPPFLGALRNVHQPSTPDEGAASSAAGRRLAVDSFFASQLALALLRRHTRQRHGRAMSGDGQLVEPLIAALPYTLTSAQVRSLAAVHGAMAAPQAMLHLLQGDVGSGKTVVAMLAMARAIEAGHQAALMAPTDILARQHHATLTPLLRGVGIEPVLLTGRERAVAKAKVLAGLADGRIRLVIGTHALFQEDVRFADLGLAVIDEQHRFGVNQRLALTTKGEAVDLLLTTATPIPRTLVLAYYGDMDVSKLDEKPPGRQKIATRAMPLTRLDEVIDGLRRALDKGARAYWVCPTIADEGEEESGVEQRAASLEAHFPGLVSLLHSRLPQARREKALSDFSTGASRVLVATTVIEVGVDVPDATIMIIEQADKFGLSQLHQLRGRVGRGTQASSCVLLYDPDLSETAKERLQVIRDSEDGFYIAEADLRLRGPGEVLGARQSGLPSLPLATWEAHVDLLPTARSEARALIAADPLLTSPRGQAARLALHLFGQQRALRYLLAG</sequence>
<dbReference type="InterPro" id="IPR001650">
    <property type="entry name" value="Helicase_C-like"/>
</dbReference>
<evidence type="ECO:0000256" key="5">
    <source>
        <dbReference type="ARBA" id="ARBA00022840"/>
    </source>
</evidence>
<dbReference type="GO" id="GO:0005524">
    <property type="term" value="F:ATP binding"/>
    <property type="evidence" value="ECO:0007669"/>
    <property type="project" value="UniProtKB-KW"/>
</dbReference>
<dbReference type="Proteomes" id="UP000192872">
    <property type="component" value="Unassembled WGS sequence"/>
</dbReference>
<feature type="domain" description="Helicase ATP-binding" evidence="9">
    <location>
        <begin position="303"/>
        <end position="464"/>
    </location>
</feature>
<dbReference type="GO" id="GO:0003678">
    <property type="term" value="F:DNA helicase activity"/>
    <property type="evidence" value="ECO:0007669"/>
    <property type="project" value="TreeGrafter"/>
</dbReference>
<dbReference type="InterPro" id="IPR045562">
    <property type="entry name" value="RecG_dom3_C"/>
</dbReference>
<dbReference type="AlphaFoldDB" id="A0A1W9I094"/>
<dbReference type="Pfam" id="PF00271">
    <property type="entry name" value="Helicase_C"/>
    <property type="match status" value="1"/>
</dbReference>
<dbReference type="Pfam" id="PF00270">
    <property type="entry name" value="DEAD"/>
    <property type="match status" value="1"/>
</dbReference>
<keyword evidence="5" id="KW-0067">ATP-binding</keyword>
<dbReference type="STRING" id="1827387.A4S15_06305"/>
<dbReference type="CDD" id="cd17992">
    <property type="entry name" value="DEXHc_RecG"/>
    <property type="match status" value="1"/>
</dbReference>
<dbReference type="InterPro" id="IPR012340">
    <property type="entry name" value="NA-bd_OB-fold"/>
</dbReference>
<keyword evidence="6" id="KW-0238">DNA-binding</keyword>
<dbReference type="RefSeq" id="WP_376800853.1">
    <property type="nucleotide sequence ID" value="NZ_DBNB01000038.1"/>
</dbReference>
<feature type="domain" description="Helicase C-terminal" evidence="10">
    <location>
        <begin position="483"/>
        <end position="641"/>
    </location>
</feature>
<dbReference type="PANTHER" id="PTHR47964">
    <property type="entry name" value="ATP-DEPENDENT DNA HELICASE HOMOLOG RECG, CHLOROPLASTIC"/>
    <property type="match status" value="1"/>
</dbReference>
<dbReference type="SMART" id="SM00490">
    <property type="entry name" value="HELICc"/>
    <property type="match status" value="1"/>
</dbReference>
<evidence type="ECO:0000256" key="3">
    <source>
        <dbReference type="ARBA" id="ARBA00022801"/>
    </source>
</evidence>
<dbReference type="GO" id="GO:0003677">
    <property type="term" value="F:DNA binding"/>
    <property type="evidence" value="ECO:0007669"/>
    <property type="project" value="UniProtKB-KW"/>
</dbReference>